<keyword evidence="3" id="KW-1185">Reference proteome</keyword>
<dbReference type="Pfam" id="PF01636">
    <property type="entry name" value="APH"/>
    <property type="match status" value="1"/>
</dbReference>
<evidence type="ECO:0000313" key="3">
    <source>
        <dbReference type="Proteomes" id="UP000001933"/>
    </source>
</evidence>
<feature type="domain" description="Aminoglycoside phosphotransferase" evidence="1">
    <location>
        <begin position="41"/>
        <end position="257"/>
    </location>
</feature>
<reference evidence="2 3" key="1">
    <citation type="journal article" date="2007" name="Proc. Natl. Acad. Sci. U.S.A.">
        <title>The genome of Syntrophus aciditrophicus: life at the thermodynamic limit of microbial growth.</title>
        <authorList>
            <person name="McInerney M.J."/>
            <person name="Rohlin L."/>
            <person name="Mouttaki H."/>
            <person name="Kim U."/>
            <person name="Krupp R.S."/>
            <person name="Rios-Hernandez L."/>
            <person name="Sieber J."/>
            <person name="Struchtemeyer C.G."/>
            <person name="Bhattacharyya A."/>
            <person name="Campbell J.W."/>
            <person name="Gunsalus R.P."/>
        </authorList>
    </citation>
    <scope>NUCLEOTIDE SEQUENCE [LARGE SCALE GENOMIC DNA]</scope>
    <source>
        <strain evidence="2 3">SB</strain>
    </source>
</reference>
<proteinExistence type="predicted"/>
<dbReference type="InterPro" id="IPR011009">
    <property type="entry name" value="Kinase-like_dom_sf"/>
</dbReference>
<dbReference type="InParanoid" id="Q2LW25"/>
<evidence type="ECO:0000313" key="2">
    <source>
        <dbReference type="EMBL" id="ABC78284.1"/>
    </source>
</evidence>
<dbReference type="STRING" id="56780.SYN_02490"/>
<dbReference type="Gene3D" id="3.90.1200.10">
    <property type="match status" value="1"/>
</dbReference>
<dbReference type="KEGG" id="sat:SYN_02490"/>
<dbReference type="EMBL" id="CP000252">
    <property type="protein sequence ID" value="ABC78284.1"/>
    <property type="molecule type" value="Genomic_DNA"/>
</dbReference>
<dbReference type="AlphaFoldDB" id="Q2LW25"/>
<protein>
    <submittedName>
        <fullName evidence="2">Hypothetical cytosolic protein</fullName>
    </submittedName>
</protein>
<dbReference type="HOGENOM" id="CLU_071272_0_0_7"/>
<name>Q2LW25_SYNAS</name>
<dbReference type="Proteomes" id="UP000001933">
    <property type="component" value="Chromosome"/>
</dbReference>
<gene>
    <name evidence="2" type="ORF">SYN_02490</name>
</gene>
<evidence type="ECO:0000259" key="1">
    <source>
        <dbReference type="Pfam" id="PF01636"/>
    </source>
</evidence>
<dbReference type="SUPFAM" id="SSF56112">
    <property type="entry name" value="Protein kinase-like (PK-like)"/>
    <property type="match status" value="1"/>
</dbReference>
<dbReference type="RefSeq" id="WP_011418303.1">
    <property type="nucleotide sequence ID" value="NC_007759.1"/>
</dbReference>
<dbReference type="eggNOG" id="COG3173">
    <property type="taxonomic scope" value="Bacteria"/>
</dbReference>
<organism evidence="2 3">
    <name type="scientific">Syntrophus aciditrophicus (strain SB)</name>
    <dbReference type="NCBI Taxonomy" id="56780"/>
    <lineage>
        <taxon>Bacteria</taxon>
        <taxon>Pseudomonadati</taxon>
        <taxon>Thermodesulfobacteriota</taxon>
        <taxon>Syntrophia</taxon>
        <taxon>Syntrophales</taxon>
        <taxon>Syntrophaceae</taxon>
        <taxon>Syntrophus</taxon>
    </lineage>
</organism>
<sequence length="332" mass="38529">MRYLGHLPIKDPLYGYLSDDILPRLSASGHSPVFRVYQIPASNDVYLYEDQENRINLVGKFFNGVKNRSPEIAFRHMEREFNNLKHLRGIGFTCHPHCIAPPLGCNARLNCVLIEEFCHGLSLDYFIIKAIREGARECLFQKLTALAYFLATLHNRTATGKKVDMSEDCVYFDRIVDFLKNRGHVGWSEAEDFLLLKEQWRKKECMWEDNQVLVHGDVTPANILFGDGLGVIAIDLERMKKADRVFDVGRVAAEIKHFFMQHAGNGTQAEPFIGHFLWEYACHFPDRDRAFRSIVRRIPFHMGMTLLRIARNPWISDAYRRQLLDEARKTLR</sequence>
<dbReference type="OrthoDB" id="179763at2"/>
<accession>Q2LW25</accession>
<dbReference type="InterPro" id="IPR002575">
    <property type="entry name" value="Aminoglycoside_PTrfase"/>
</dbReference>